<accession>A0ABW4XN02</accession>
<reference evidence="2" key="1">
    <citation type="journal article" date="2019" name="Int. J. Syst. Evol. Microbiol.">
        <title>The Global Catalogue of Microorganisms (GCM) 10K type strain sequencing project: providing services to taxonomists for standard genome sequencing and annotation.</title>
        <authorList>
            <consortium name="The Broad Institute Genomics Platform"/>
            <consortium name="The Broad Institute Genome Sequencing Center for Infectious Disease"/>
            <person name="Wu L."/>
            <person name="Ma J."/>
        </authorList>
    </citation>
    <scope>NUCLEOTIDE SEQUENCE [LARGE SCALE GENOMIC DNA]</scope>
    <source>
        <strain evidence="2">CGMCC 1.10992</strain>
    </source>
</reference>
<sequence>MFRSRIVNSWMFQGKLAVVRVFALALGVMATTLINTLPANASSALNFFQTRPKLAYVFARTVVLDDNGEPILVEYNDDGTEAGVVNLNIPASEATVIAASQYRAQQAKLALFNETHKNDLARAARLLTRAQYDAETFLAADNETALAKPALGGSVKSVLVRGQADRYADLGLVLETFTVNLTQGTSIADSITSIVLDQQGNILESRVGNIAPRSRFYGDDINNPNDPTHSATYEYYDRRKHEPLGAVPGIGLENLGWFTTRAATDERGQAGYIKLLGMCPPWGMDVDTLVTATVPYAAFTHNGAKPLSYFMQSMDYDFCMGVPNLGASLIGKMVEINIAAILATQAIPVSKHHFYIDVMMLTGLVNIANPDGSQVSIGGQTQYKVHSPDDTPVAQGHYDFDADGKADLSVLGVLKTVQNDDGEDVQLFTMDIPDGGEATHQGVYLSSGGAPAGQPDFIRLADTQKKFAHTGFLTSISKDDLKNTDILVFRESTGELVVSRRGLSDAEAGNSKTGLTGDSFYYRMALRGGRNSYTNVGAGKAHNQRFEEWSSENGFTDAFKEKNSNHLKPGEWVKLVVINRATGYMGTQRVQLDNLTQPTSLNQITLYPPNLKIWAERKYKVEQGLTQSDDDRKYLIGAEGAGLTSDSEIKVFTEWYDHDGSALPAGLSADDGEMYGLTGRLAKIVAPDMLQGVSDSDLANFPIPPGRSTQVVQIKEDGSRPEHFYIHVSGTQKDENPSFDQTGAGPDALATRPAKLTPFLTPLYSEATDNWQWLSYNALKKAYEEADEPSDLIEPNEPVPSYVWLYRPEYQYSRFGFEHKLTLAEPGDSFDIDNISSGVDVSRLEYIYEAISSGLPRLSPIDGQQTLVLSVGETELPITLDQSGSVKFGNTEFLSSLDTEDFISLRLYTNEDAANILWEFAFPEILMLPADYSRDGEVIKISADDINQSQIITPVIFSSDESLEQIAWEAVGQGTVSSIEDGLSPSGVYPSEFTIDSPKAGTRAKFVASIDTYPARVSSPTYEVVPGQPAKIEIFQQGKTSVGGLGKIELEIKVEDQFGNGIDGASLEVDAKSMMTRGSFVTDNGVAKFEVVGSNKSGTLPVKISLGDISETIEVTVHAIDLTIEVPDRIETNSNSTVNIVASSSYGNLEGLGVALSNFRGILGAKQVTLDASGRASTFLSSERYPGDGFVTANVGEAIFYSDYLVFEPNEDVYLKDNVIVADGGDKGSFDINGAQIEYTNSTELVIKGAPGESYSAKLGDYIDPVIPALAHLPLKTLSADNSTPERIQNWRTTVSGNASISPFDGKFQGMLLDESTTIKVFANTKVVKSNNIGFVTSLKHMGEPGVIAEIPGSSSTLSVNAEGILEYKVITESGPQSLLSDSVQIGSWVKVGAHYVDGKMYLQVDEKLYEQAVDSPLKIDNAQIEILLGRAYTGYLADFKLFDWDSAPFIQLEDESLKLSGTFDDSGIFTAKIVTSPEYRTARIFNEEKLLEDLRSPWRRMGILNVAYANDEPCFSPSENSGWAEILVDLRKENHCARLEDYRQAKIKVETATGTHERWLAQVSHDYYKTVYSLTVVSGYAENMLFDRLRCIEGFFVGTNTSGIGIGCEILSGVLVVGDIRDFGLQAIYLAYDSIGEETYLFNKYQFALATLGILGNLAIVSDAVIATLKVMSKHLADHAKFVLFMERVADYFMAAKTQALNLPTYLKVIMPITEIVVAVYEVRDKKPEVWAFLWSQLETEEDVDVWMKYGYEYVEGEAYPTFENPDDVVASSQFWFKDYPVAHPQEQLAFFAYAYAGRIPIGKSAEEFVGILEEIIKGPRIYNQSAADAPFTRAIEALKSEPFKGKGADAFEELAYNSDALRTLAGLYTLCGRHGPDCLKHFRNMLNTNYPPIEVFVKRFSQFDFQKAVDDGLLTPEASDDLVKVMKFLDPSHELDSAKKAVAAYGDAKGAGHHLLRILELIDEGKRIVRLENFRKVVGDVGNREDDIVYAVLKGDGSVDYFVREEVKAWTLETIKRSLSSKIRLGRVTNAAGNESDKGGQMFLDFLDIESGNIEWGELKWFFSANAGMESLDPSVVKSIILETVKSKAFKAEFIKSMRKINPAYNSSSYKNFVKNLTDNYDDLVLVRNSKV</sequence>
<evidence type="ECO:0000313" key="1">
    <source>
        <dbReference type="EMBL" id="MFD2096425.1"/>
    </source>
</evidence>
<comment type="caution">
    <text evidence="1">The sequence shown here is derived from an EMBL/GenBank/DDBJ whole genome shotgun (WGS) entry which is preliminary data.</text>
</comment>
<organism evidence="1 2">
    <name type="scientific">Corallincola platygyrae</name>
    <dbReference type="NCBI Taxonomy" id="1193278"/>
    <lineage>
        <taxon>Bacteria</taxon>
        <taxon>Pseudomonadati</taxon>
        <taxon>Pseudomonadota</taxon>
        <taxon>Gammaproteobacteria</taxon>
        <taxon>Alteromonadales</taxon>
        <taxon>Psychromonadaceae</taxon>
        <taxon>Corallincola</taxon>
    </lineage>
</organism>
<keyword evidence="2" id="KW-1185">Reference proteome</keyword>
<dbReference type="Proteomes" id="UP001597380">
    <property type="component" value="Unassembled WGS sequence"/>
</dbReference>
<evidence type="ECO:0000313" key="2">
    <source>
        <dbReference type="Proteomes" id="UP001597380"/>
    </source>
</evidence>
<dbReference type="EMBL" id="JBHUHT010000012">
    <property type="protein sequence ID" value="MFD2096425.1"/>
    <property type="molecule type" value="Genomic_DNA"/>
</dbReference>
<protein>
    <submittedName>
        <fullName evidence="1">Uncharacterized protein</fullName>
    </submittedName>
</protein>
<gene>
    <name evidence="1" type="ORF">ACFSJ3_10555</name>
</gene>
<name>A0ABW4XN02_9GAMM</name>
<proteinExistence type="predicted"/>
<dbReference type="RefSeq" id="WP_345339191.1">
    <property type="nucleotide sequence ID" value="NZ_BAABLI010000008.1"/>
</dbReference>